<dbReference type="EC" id="1.1.1.127" evidence="5"/>
<sequence length="271" mass="28138">MTQLAPSSSRSGSPSPATDGARSPFDLHGRCAVVTGAGRGIGRAVALGLAQAGADVVLLGRPGAQDATRDAVQELGRSVDVVDLDVSDHDAVERVAAELAAERQVDVLVNNAGIIDREDSVDVDRASWERVLDVNLTGMFLLCQALGRPMVERGHGKIVSIASLLSFQGGVRVVSYAASKHGVAGVTKALANEWGPHGVQVNAIAPGYISTDNTTALREDPDRSRSILERIPAGRWGSADDIAGAAVFLSSSAADYVNGHVLAVDGGWMAR</sequence>
<dbReference type="InterPro" id="IPR011286">
    <property type="entry name" value="2-deoxy-D-gluc_3_DH"/>
</dbReference>
<dbReference type="GO" id="GO:0047001">
    <property type="term" value="F:2-dehydro-3-deoxy-D-gluconate 5-dehydrogenase activity"/>
    <property type="evidence" value="ECO:0007669"/>
    <property type="project" value="UniProtKB-EC"/>
</dbReference>
<reference evidence="5 6" key="1">
    <citation type="submission" date="2023-11" db="EMBL/GenBank/DDBJ databases">
        <title>Novel species in genus Nocardioides.</title>
        <authorList>
            <person name="Zhou H."/>
        </authorList>
    </citation>
    <scope>NUCLEOTIDE SEQUENCE [LARGE SCALE GENOMIC DNA]</scope>
    <source>
        <strain evidence="5 6">S-58</strain>
    </source>
</reference>
<dbReference type="RefSeq" id="WP_172270589.1">
    <property type="nucleotide sequence ID" value="NZ_CP141058.1"/>
</dbReference>
<proteinExistence type="inferred from homology"/>
<evidence type="ECO:0000259" key="4">
    <source>
        <dbReference type="SMART" id="SM00822"/>
    </source>
</evidence>
<dbReference type="Pfam" id="PF13561">
    <property type="entry name" value="adh_short_C2"/>
    <property type="match status" value="1"/>
</dbReference>
<keyword evidence="6" id="KW-1185">Reference proteome</keyword>
<evidence type="ECO:0000313" key="6">
    <source>
        <dbReference type="Proteomes" id="UP001291999"/>
    </source>
</evidence>
<keyword evidence="2 5" id="KW-0560">Oxidoreductase</keyword>
<dbReference type="SUPFAM" id="SSF51735">
    <property type="entry name" value="NAD(P)-binding Rossmann-fold domains"/>
    <property type="match status" value="1"/>
</dbReference>
<gene>
    <name evidence="5" type="primary">kduD</name>
    <name evidence="5" type="ORF">SFC79_12890</name>
</gene>
<evidence type="ECO:0000256" key="3">
    <source>
        <dbReference type="SAM" id="MobiDB-lite"/>
    </source>
</evidence>
<organism evidence="5 6">
    <name type="scientific">Nocardioides renjunii</name>
    <dbReference type="NCBI Taxonomy" id="3095075"/>
    <lineage>
        <taxon>Bacteria</taxon>
        <taxon>Bacillati</taxon>
        <taxon>Actinomycetota</taxon>
        <taxon>Actinomycetes</taxon>
        <taxon>Propionibacteriales</taxon>
        <taxon>Nocardioidaceae</taxon>
        <taxon>Nocardioides</taxon>
    </lineage>
</organism>
<dbReference type="InterPro" id="IPR036291">
    <property type="entry name" value="NAD(P)-bd_dom_sf"/>
</dbReference>
<evidence type="ECO:0000256" key="1">
    <source>
        <dbReference type="ARBA" id="ARBA00006484"/>
    </source>
</evidence>
<dbReference type="PANTHER" id="PTHR42760">
    <property type="entry name" value="SHORT-CHAIN DEHYDROGENASES/REDUCTASES FAMILY MEMBER"/>
    <property type="match status" value="1"/>
</dbReference>
<evidence type="ECO:0000256" key="2">
    <source>
        <dbReference type="ARBA" id="ARBA00023002"/>
    </source>
</evidence>
<dbReference type="Gene3D" id="3.40.50.720">
    <property type="entry name" value="NAD(P)-binding Rossmann-like Domain"/>
    <property type="match status" value="1"/>
</dbReference>
<dbReference type="PRINTS" id="PR00080">
    <property type="entry name" value="SDRFAMILY"/>
</dbReference>
<dbReference type="InterPro" id="IPR020904">
    <property type="entry name" value="Sc_DH/Rdtase_CS"/>
</dbReference>
<evidence type="ECO:0000313" key="5">
    <source>
        <dbReference type="EMBL" id="MDZ5662664.1"/>
    </source>
</evidence>
<dbReference type="PANTHER" id="PTHR42760:SF5">
    <property type="entry name" value="2-DEHYDRO-3-DEOXY-D-GLUCONATE 5-DEHYDROGENASE"/>
    <property type="match status" value="1"/>
</dbReference>
<accession>A0ABU5KDZ0</accession>
<dbReference type="PROSITE" id="PS00061">
    <property type="entry name" value="ADH_SHORT"/>
    <property type="match status" value="1"/>
</dbReference>
<dbReference type="PRINTS" id="PR00081">
    <property type="entry name" value="GDHRDH"/>
</dbReference>
<dbReference type="Proteomes" id="UP001291999">
    <property type="component" value="Unassembled WGS sequence"/>
</dbReference>
<comment type="similarity">
    <text evidence="1">Belongs to the short-chain dehydrogenases/reductases (SDR) family.</text>
</comment>
<name>A0ABU5KDZ0_9ACTN</name>
<dbReference type="SMART" id="SM00822">
    <property type="entry name" value="PKS_KR"/>
    <property type="match status" value="1"/>
</dbReference>
<dbReference type="InterPro" id="IPR057326">
    <property type="entry name" value="KR_dom"/>
</dbReference>
<feature type="region of interest" description="Disordered" evidence="3">
    <location>
        <begin position="1"/>
        <end position="25"/>
    </location>
</feature>
<dbReference type="InterPro" id="IPR002347">
    <property type="entry name" value="SDR_fam"/>
</dbReference>
<feature type="compositionally biased region" description="Low complexity" evidence="3">
    <location>
        <begin position="1"/>
        <end position="16"/>
    </location>
</feature>
<comment type="caution">
    <text evidence="5">The sequence shown here is derived from an EMBL/GenBank/DDBJ whole genome shotgun (WGS) entry which is preliminary data.</text>
</comment>
<protein>
    <submittedName>
        <fullName evidence="5">2-dehydro-3-deoxy-D-gluconate 5-dehydrogenase KduD</fullName>
        <ecNumber evidence="5">1.1.1.127</ecNumber>
    </submittedName>
</protein>
<dbReference type="EMBL" id="JAXQPW010000004">
    <property type="protein sequence ID" value="MDZ5662664.1"/>
    <property type="molecule type" value="Genomic_DNA"/>
</dbReference>
<feature type="domain" description="Ketoreductase" evidence="4">
    <location>
        <begin position="30"/>
        <end position="230"/>
    </location>
</feature>
<dbReference type="NCBIfam" id="TIGR01832">
    <property type="entry name" value="kduD"/>
    <property type="match status" value="1"/>
</dbReference>